<keyword evidence="4 7" id="KW-0812">Transmembrane</keyword>
<evidence type="ECO:0000256" key="3">
    <source>
        <dbReference type="ARBA" id="ARBA00022475"/>
    </source>
</evidence>
<dbReference type="AlphaFoldDB" id="A0A158EYX4"/>
<evidence type="ECO:0000313" key="10">
    <source>
        <dbReference type="EMBL" id="SAL11960.1"/>
    </source>
</evidence>
<dbReference type="STRING" id="326475.AWB66_00334"/>
<feature type="domain" description="VTT" evidence="8">
    <location>
        <begin position="39"/>
        <end position="162"/>
    </location>
</feature>
<dbReference type="RefSeq" id="WP_087628519.1">
    <property type="nucleotide sequence ID" value="NZ_FCNZ02000001.1"/>
</dbReference>
<evidence type="ECO:0000256" key="4">
    <source>
        <dbReference type="ARBA" id="ARBA00022692"/>
    </source>
</evidence>
<comment type="similarity">
    <text evidence="2">Belongs to the DedA family.</text>
</comment>
<feature type="transmembrane region" description="Helical" evidence="7">
    <location>
        <begin position="144"/>
        <end position="169"/>
    </location>
</feature>
<feature type="transmembrane region" description="Helical" evidence="7">
    <location>
        <begin position="240"/>
        <end position="259"/>
    </location>
</feature>
<reference evidence="10" key="1">
    <citation type="submission" date="2016-01" db="EMBL/GenBank/DDBJ databases">
        <authorList>
            <person name="Peeters Charlotte."/>
        </authorList>
    </citation>
    <scope>NUCLEOTIDE SEQUENCE</scope>
    <source>
        <strain evidence="10">LMG 22936</strain>
    </source>
</reference>
<keyword evidence="6 7" id="KW-0472">Membrane</keyword>
<feature type="transmembrane region" description="Helical" evidence="7">
    <location>
        <begin position="417"/>
        <end position="438"/>
    </location>
</feature>
<evidence type="ECO:0000313" key="11">
    <source>
        <dbReference type="Proteomes" id="UP000054717"/>
    </source>
</evidence>
<accession>A0A158EYX4</accession>
<dbReference type="SUPFAM" id="SSF48317">
    <property type="entry name" value="Acid phosphatase/Vanadium-dependent haloperoxidase"/>
    <property type="match status" value="1"/>
</dbReference>
<feature type="transmembrane region" description="Helical" evidence="7">
    <location>
        <begin position="59"/>
        <end position="80"/>
    </location>
</feature>
<dbReference type="Proteomes" id="UP000054717">
    <property type="component" value="Unassembled WGS sequence"/>
</dbReference>
<feature type="transmembrane region" description="Helical" evidence="7">
    <location>
        <begin position="20"/>
        <end position="39"/>
    </location>
</feature>
<sequence>MEHAYFKLLHLLSGHPGCALAVVALAALLESVAFIGTFIPGSTAMFVAGALVGTGTLNLGWVFVCAIAGAIAGDAASYWVGARYQESLRQIWPFRTHPAVLAAGEKYFLMHGAKSVVTARFLPPLRAIVPVVAGMLGMAPARFFAVNVLSALLWAPVHILPGVVFGASIELAGAVSFRLVVVVAIVAVAAWLIYNLIRIAVSHARSWTSSSRQRLIAWAERHPGRSRRLVMRALSPESPAAGLIATISVFLLVSAAVFFSTLEDIAHGDPIVQVDMSAYRFLQSFRSTWADDMLAVLSTLGSLPTLTALVVLVIAWMAFERRWRTIAYWLAAVAFSQVLILAIQIATRHLPLGALASNARAFPSNHVAATVIIYGFLAFLIERRVGTVARVLVAVATVAVVSAVTLAGLYFDRFTLSDALGGAALAAIWVFLVALTAVWRHPEKPRARPLLPVAVLAVVSVAVALQLATGSAFPTAEGGERPEVVVVTPAQWTDKIWRTFSCYRSNMEGDRREPITVQWAATAEQMKAQLKSRGWTEGTRLSARSLLSLVSPNVTATALPVLPRLNNGEPSKLEFVRSHEGDDQRDVLRFWPTRYAVERHDGTPAAPIWLGSLVHERLRRPSWPFNVLRPTRQVEPMIAEHGEGSPWHDIEVARSMGCEGVRVTLIASRAP</sequence>
<comment type="caution">
    <text evidence="10">The sequence shown here is derived from an EMBL/GenBank/DDBJ whole genome shotgun (WGS) entry which is preliminary data.</text>
</comment>
<proteinExistence type="inferred from homology"/>
<organism evidence="10 11">
    <name type="scientific">Caballeronia telluris</name>
    <dbReference type="NCBI Taxonomy" id="326475"/>
    <lineage>
        <taxon>Bacteria</taxon>
        <taxon>Pseudomonadati</taxon>
        <taxon>Pseudomonadota</taxon>
        <taxon>Betaproteobacteria</taxon>
        <taxon>Burkholderiales</taxon>
        <taxon>Burkholderiaceae</taxon>
        <taxon>Caballeronia</taxon>
    </lineage>
</organism>
<keyword evidence="5 7" id="KW-1133">Transmembrane helix</keyword>
<feature type="domain" description="LssY-like C-terminal" evidence="9">
    <location>
        <begin position="498"/>
        <end position="617"/>
    </location>
</feature>
<feature type="transmembrane region" description="Helical" evidence="7">
    <location>
        <begin position="175"/>
        <end position="197"/>
    </location>
</feature>
<feature type="transmembrane region" description="Helical" evidence="7">
    <location>
        <begin position="388"/>
        <end position="411"/>
    </location>
</feature>
<dbReference type="GO" id="GO:0005886">
    <property type="term" value="C:plasma membrane"/>
    <property type="evidence" value="ECO:0007669"/>
    <property type="project" value="UniProtKB-SubCell"/>
</dbReference>
<dbReference type="PANTHER" id="PTHR30353:SF15">
    <property type="entry name" value="INNER MEMBRANE PROTEIN YABI"/>
    <property type="match status" value="1"/>
</dbReference>
<name>A0A158EYX4_9BURK</name>
<dbReference type="InterPro" id="IPR032818">
    <property type="entry name" value="DedA-like"/>
</dbReference>
<protein>
    <submittedName>
        <fullName evidence="10">DedA family protein</fullName>
    </submittedName>
</protein>
<dbReference type="PANTHER" id="PTHR30353">
    <property type="entry name" value="INNER MEMBRANE PROTEIN DEDA-RELATED"/>
    <property type="match status" value="1"/>
</dbReference>
<dbReference type="InterPro" id="IPR025902">
    <property type="entry name" value="LssY-like-C_dom"/>
</dbReference>
<keyword evidence="11" id="KW-1185">Reference proteome</keyword>
<evidence type="ECO:0000256" key="1">
    <source>
        <dbReference type="ARBA" id="ARBA00004651"/>
    </source>
</evidence>
<feature type="transmembrane region" description="Helical" evidence="7">
    <location>
        <begin position="326"/>
        <end position="345"/>
    </location>
</feature>
<dbReference type="Pfam" id="PF14067">
    <property type="entry name" value="LssY_C"/>
    <property type="match status" value="1"/>
</dbReference>
<dbReference type="EMBL" id="FCNZ02000001">
    <property type="protein sequence ID" value="SAL11960.1"/>
    <property type="molecule type" value="Genomic_DNA"/>
</dbReference>
<feature type="transmembrane region" description="Helical" evidence="7">
    <location>
        <begin position="294"/>
        <end position="319"/>
    </location>
</feature>
<gene>
    <name evidence="10" type="ORF">AWB66_00334</name>
</gene>
<feature type="transmembrane region" description="Helical" evidence="7">
    <location>
        <begin position="450"/>
        <end position="468"/>
    </location>
</feature>
<feature type="transmembrane region" description="Helical" evidence="7">
    <location>
        <begin position="365"/>
        <end position="381"/>
    </location>
</feature>
<dbReference type="Gene3D" id="1.20.144.10">
    <property type="entry name" value="Phosphatidic acid phosphatase type 2/haloperoxidase"/>
    <property type="match status" value="1"/>
</dbReference>
<evidence type="ECO:0000259" key="8">
    <source>
        <dbReference type="Pfam" id="PF09335"/>
    </source>
</evidence>
<comment type="subcellular location">
    <subcellularLocation>
        <location evidence="1">Cell membrane</location>
        <topology evidence="1">Multi-pass membrane protein</topology>
    </subcellularLocation>
</comment>
<dbReference type="InterPro" id="IPR036938">
    <property type="entry name" value="PAP2/HPO_sf"/>
</dbReference>
<keyword evidence="3" id="KW-1003">Cell membrane</keyword>
<evidence type="ECO:0000256" key="2">
    <source>
        <dbReference type="ARBA" id="ARBA00010792"/>
    </source>
</evidence>
<dbReference type="Pfam" id="PF09335">
    <property type="entry name" value="VTT_dom"/>
    <property type="match status" value="1"/>
</dbReference>
<evidence type="ECO:0000256" key="7">
    <source>
        <dbReference type="SAM" id="Phobius"/>
    </source>
</evidence>
<evidence type="ECO:0000259" key="9">
    <source>
        <dbReference type="Pfam" id="PF14067"/>
    </source>
</evidence>
<evidence type="ECO:0000256" key="5">
    <source>
        <dbReference type="ARBA" id="ARBA00022989"/>
    </source>
</evidence>
<evidence type="ECO:0000256" key="6">
    <source>
        <dbReference type="ARBA" id="ARBA00023136"/>
    </source>
</evidence>
<dbReference type="InterPro" id="IPR032816">
    <property type="entry name" value="VTT_dom"/>
</dbReference>